<proteinExistence type="predicted"/>
<feature type="domain" description="Major facilitator superfamily (MFS) profile" evidence="7">
    <location>
        <begin position="1"/>
        <end position="187"/>
    </location>
</feature>
<feature type="transmembrane region" description="Helical" evidence="6">
    <location>
        <begin position="131"/>
        <end position="153"/>
    </location>
</feature>
<evidence type="ECO:0000313" key="8">
    <source>
        <dbReference type="EMBL" id="MFD0888966.1"/>
    </source>
</evidence>
<evidence type="ECO:0000256" key="3">
    <source>
        <dbReference type="ARBA" id="ARBA00022692"/>
    </source>
</evidence>
<gene>
    <name evidence="8" type="ORF">ACFQ08_30905</name>
</gene>
<evidence type="ECO:0000256" key="2">
    <source>
        <dbReference type="ARBA" id="ARBA00022448"/>
    </source>
</evidence>
<evidence type="ECO:0000256" key="6">
    <source>
        <dbReference type="SAM" id="Phobius"/>
    </source>
</evidence>
<evidence type="ECO:0000256" key="4">
    <source>
        <dbReference type="ARBA" id="ARBA00022989"/>
    </source>
</evidence>
<dbReference type="InterPro" id="IPR011701">
    <property type="entry name" value="MFS"/>
</dbReference>
<dbReference type="Proteomes" id="UP001597024">
    <property type="component" value="Unassembled WGS sequence"/>
</dbReference>
<comment type="caution">
    <text evidence="8">The sequence shown here is derived from an EMBL/GenBank/DDBJ whole genome shotgun (WGS) entry which is preliminary data.</text>
</comment>
<keyword evidence="9" id="KW-1185">Reference proteome</keyword>
<dbReference type="InterPro" id="IPR020846">
    <property type="entry name" value="MFS_dom"/>
</dbReference>
<sequence length="187" mass="19148">MSRSGFGIIGAPVLFIGVFQLLEMMLSPALPLIQRELAASPAELAWIFTGGLISSAISTPIVGRLADTCDKRTLLLTLMAVTSAGALVSALAPNVLVLISGQAVQGVWLGMLPLTVGLFRDTLAPEQGATGNGLVIGVSALASALGLVLAGPLTSALGYRWLFLLALAGALVAALWAWYAVPATPRA</sequence>
<name>A0ABW3E1M3_9ACTN</name>
<accession>A0ABW3E1M3</accession>
<dbReference type="InterPro" id="IPR036259">
    <property type="entry name" value="MFS_trans_sf"/>
</dbReference>
<organism evidence="8 9">
    <name type="scientific">Streptosporangium algeriense</name>
    <dbReference type="NCBI Taxonomy" id="1682748"/>
    <lineage>
        <taxon>Bacteria</taxon>
        <taxon>Bacillati</taxon>
        <taxon>Actinomycetota</taxon>
        <taxon>Actinomycetes</taxon>
        <taxon>Streptosporangiales</taxon>
        <taxon>Streptosporangiaceae</taxon>
        <taxon>Streptosporangium</taxon>
    </lineage>
</organism>
<dbReference type="PROSITE" id="PS50850">
    <property type="entry name" value="MFS"/>
    <property type="match status" value="1"/>
</dbReference>
<dbReference type="EMBL" id="JBHTHX010001586">
    <property type="protein sequence ID" value="MFD0888966.1"/>
    <property type="molecule type" value="Genomic_DNA"/>
</dbReference>
<evidence type="ECO:0000256" key="5">
    <source>
        <dbReference type="ARBA" id="ARBA00023136"/>
    </source>
</evidence>
<keyword evidence="5 6" id="KW-0472">Membrane</keyword>
<dbReference type="Pfam" id="PF07690">
    <property type="entry name" value="MFS_1"/>
    <property type="match status" value="1"/>
</dbReference>
<keyword evidence="3 6" id="KW-0812">Transmembrane</keyword>
<feature type="non-terminal residue" evidence="8">
    <location>
        <position position="187"/>
    </location>
</feature>
<comment type="subcellular location">
    <subcellularLocation>
        <location evidence="1">Cell membrane</location>
        <topology evidence="1">Multi-pass membrane protein</topology>
    </subcellularLocation>
</comment>
<dbReference type="SUPFAM" id="SSF103473">
    <property type="entry name" value="MFS general substrate transporter"/>
    <property type="match status" value="1"/>
</dbReference>
<keyword evidence="2" id="KW-0813">Transport</keyword>
<evidence type="ECO:0000256" key="1">
    <source>
        <dbReference type="ARBA" id="ARBA00004651"/>
    </source>
</evidence>
<reference evidence="9" key="1">
    <citation type="journal article" date="2019" name="Int. J. Syst. Evol. Microbiol.">
        <title>The Global Catalogue of Microorganisms (GCM) 10K type strain sequencing project: providing services to taxonomists for standard genome sequencing and annotation.</title>
        <authorList>
            <consortium name="The Broad Institute Genomics Platform"/>
            <consortium name="The Broad Institute Genome Sequencing Center for Infectious Disease"/>
            <person name="Wu L."/>
            <person name="Ma J."/>
        </authorList>
    </citation>
    <scope>NUCLEOTIDE SEQUENCE [LARGE SCALE GENOMIC DNA]</scope>
    <source>
        <strain evidence="9">CCUG 62974</strain>
    </source>
</reference>
<dbReference type="PANTHER" id="PTHR42718">
    <property type="entry name" value="MAJOR FACILITATOR SUPERFAMILY MULTIDRUG TRANSPORTER MFSC"/>
    <property type="match status" value="1"/>
</dbReference>
<feature type="transmembrane region" description="Helical" evidence="6">
    <location>
        <begin position="73"/>
        <end position="92"/>
    </location>
</feature>
<evidence type="ECO:0000259" key="7">
    <source>
        <dbReference type="PROSITE" id="PS50850"/>
    </source>
</evidence>
<protein>
    <submittedName>
        <fullName evidence="8">MFS transporter</fullName>
    </submittedName>
</protein>
<dbReference type="Gene3D" id="1.20.1250.20">
    <property type="entry name" value="MFS general substrate transporter like domains"/>
    <property type="match status" value="1"/>
</dbReference>
<dbReference type="PANTHER" id="PTHR42718:SF9">
    <property type="entry name" value="MAJOR FACILITATOR SUPERFAMILY MULTIDRUG TRANSPORTER MFSC"/>
    <property type="match status" value="1"/>
</dbReference>
<feature type="transmembrane region" description="Helical" evidence="6">
    <location>
        <begin position="159"/>
        <end position="181"/>
    </location>
</feature>
<feature type="transmembrane region" description="Helical" evidence="6">
    <location>
        <begin position="45"/>
        <end position="66"/>
    </location>
</feature>
<evidence type="ECO:0000313" key="9">
    <source>
        <dbReference type="Proteomes" id="UP001597024"/>
    </source>
</evidence>
<keyword evidence="4 6" id="KW-1133">Transmembrane helix</keyword>
<feature type="transmembrane region" description="Helical" evidence="6">
    <location>
        <begin position="98"/>
        <end position="119"/>
    </location>
</feature>
<feature type="transmembrane region" description="Helical" evidence="6">
    <location>
        <begin position="12"/>
        <end position="33"/>
    </location>
</feature>